<keyword evidence="1" id="KW-1133">Transmembrane helix</keyword>
<name>A0ABD3ADS1_9GENT</name>
<evidence type="ECO:0000313" key="2">
    <source>
        <dbReference type="EMBL" id="KAL3529926.1"/>
    </source>
</evidence>
<dbReference type="InterPro" id="IPR006740">
    <property type="entry name" value="DUF604"/>
</dbReference>
<dbReference type="PANTHER" id="PTHR10811">
    <property type="entry name" value="FRINGE-RELATED"/>
    <property type="match status" value="1"/>
</dbReference>
<dbReference type="AlphaFoldDB" id="A0ABD3ADS1"/>
<protein>
    <submittedName>
        <fullName evidence="2">Uncharacterized protein</fullName>
    </submittedName>
</protein>
<accession>A0ABD3ADS1</accession>
<evidence type="ECO:0000256" key="1">
    <source>
        <dbReference type="SAM" id="Phobius"/>
    </source>
</evidence>
<dbReference type="EMBL" id="JBJUIK010000004">
    <property type="protein sequence ID" value="KAL3529926.1"/>
    <property type="molecule type" value="Genomic_DNA"/>
</dbReference>
<keyword evidence="1" id="KW-0812">Transmembrane</keyword>
<comment type="caution">
    <text evidence="2">The sequence shown here is derived from an EMBL/GenBank/DDBJ whole genome shotgun (WGS) entry which is preliminary data.</text>
</comment>
<reference evidence="2 3" key="1">
    <citation type="submission" date="2024-11" db="EMBL/GenBank/DDBJ databases">
        <title>A near-complete genome assembly of Cinchona calisaya.</title>
        <authorList>
            <person name="Lian D.C."/>
            <person name="Zhao X.W."/>
            <person name="Wei L."/>
        </authorList>
    </citation>
    <scope>NUCLEOTIDE SEQUENCE [LARGE SCALE GENOMIC DNA]</scope>
    <source>
        <tissue evidence="2">Nenye</tissue>
    </source>
</reference>
<dbReference type="Pfam" id="PF04646">
    <property type="entry name" value="DUF604"/>
    <property type="match status" value="1"/>
</dbReference>
<evidence type="ECO:0000313" key="3">
    <source>
        <dbReference type="Proteomes" id="UP001630127"/>
    </source>
</evidence>
<dbReference type="Proteomes" id="UP001630127">
    <property type="component" value="Unassembled WGS sequence"/>
</dbReference>
<dbReference type="Gene3D" id="3.90.550.50">
    <property type="match status" value="1"/>
</dbReference>
<feature type="transmembrane region" description="Helical" evidence="1">
    <location>
        <begin position="27"/>
        <end position="46"/>
    </location>
</feature>
<organism evidence="2 3">
    <name type="scientific">Cinchona calisaya</name>
    <dbReference type="NCBI Taxonomy" id="153742"/>
    <lineage>
        <taxon>Eukaryota</taxon>
        <taxon>Viridiplantae</taxon>
        <taxon>Streptophyta</taxon>
        <taxon>Embryophyta</taxon>
        <taxon>Tracheophyta</taxon>
        <taxon>Spermatophyta</taxon>
        <taxon>Magnoliopsida</taxon>
        <taxon>eudicotyledons</taxon>
        <taxon>Gunneridae</taxon>
        <taxon>Pentapetalae</taxon>
        <taxon>asterids</taxon>
        <taxon>lamiids</taxon>
        <taxon>Gentianales</taxon>
        <taxon>Rubiaceae</taxon>
        <taxon>Cinchonoideae</taxon>
        <taxon>Cinchoneae</taxon>
        <taxon>Cinchona</taxon>
    </lineage>
</organism>
<keyword evidence="1" id="KW-0472">Membrane</keyword>
<gene>
    <name evidence="2" type="ORF">ACH5RR_009248</name>
</gene>
<proteinExistence type="predicted"/>
<keyword evidence="3" id="KW-1185">Reference proteome</keyword>
<sequence>MASNNVNVAELKEKMNFWSDNFIIRDVCRLVVVSGLVFFVIFVVFFNDPSCSASGIFSNLKISPSSTQPVASSPDVYPLNVSHLAFGLQGSEKTYHFRKAYLEAWWRPNKTRGYVYLDTAPTGDLLPWSPNSPQYRINDDLSKLLQEIRPRSALMPRMVHGILELFREEHEGIKWIIMGDDDTMFFVDNLIDVLSKYDHTKYYYIGYPSEFVLSNFWFNFNQAFGGGGIILSYPLAKALVRDMERCLRTYSNLSADLMTMACLADIGANLTPLKGVHQNDLRGDYSGFLSSHPKDLVLSIHHWDVLDPIFPKMDRFQAAQHLMKAGNVDQSRLFQQTICHHRETSWTFSISWGYSAHVYEKVMARSWLMTPIETFRGWGDSNSPPLFMFNTRRPFGDPCEAPHVFFFESIEKTSTNEIITIYARSAPRNLLPCAASGNHSAEFVSKIRVFSSATRRPEVHRAECCDVVSVKSSGKAEVKLRECKIDEIIA</sequence>